<dbReference type="AlphaFoldDB" id="A0A0F8Z2S2"/>
<dbReference type="Gene3D" id="2.60.120.200">
    <property type="match status" value="1"/>
</dbReference>
<feature type="domain" description="DUF2341" evidence="2">
    <location>
        <begin position="40"/>
        <end position="94"/>
    </location>
</feature>
<dbReference type="SUPFAM" id="SSF49899">
    <property type="entry name" value="Concanavalin A-like lectins/glucanases"/>
    <property type="match status" value="1"/>
</dbReference>
<feature type="region of interest" description="Disordered" evidence="1">
    <location>
        <begin position="124"/>
        <end position="144"/>
    </location>
</feature>
<dbReference type="Pfam" id="PF10102">
    <property type="entry name" value="DUF2341"/>
    <property type="match status" value="1"/>
</dbReference>
<dbReference type="Pfam" id="PF13385">
    <property type="entry name" value="Laminin_G_3"/>
    <property type="match status" value="1"/>
</dbReference>
<evidence type="ECO:0000259" key="2">
    <source>
        <dbReference type="Pfam" id="PF10102"/>
    </source>
</evidence>
<reference evidence="3" key="1">
    <citation type="journal article" date="2015" name="Nature">
        <title>Complex archaea that bridge the gap between prokaryotes and eukaryotes.</title>
        <authorList>
            <person name="Spang A."/>
            <person name="Saw J.H."/>
            <person name="Jorgensen S.L."/>
            <person name="Zaremba-Niedzwiedzka K."/>
            <person name="Martijn J."/>
            <person name="Lind A.E."/>
            <person name="van Eijk R."/>
            <person name="Schleper C."/>
            <person name="Guy L."/>
            <person name="Ettema T.J."/>
        </authorList>
    </citation>
    <scope>NUCLEOTIDE SEQUENCE</scope>
</reference>
<sequence length="361" mass="38931">DITSALANFPVLIYLSSSSGINSEDVTFVFDEVGANSLKIAVTDADGTTERYVEIDEWDSGSEKAWIFVKVNSIASGSDTVLYLYFDNTHADNTTYVGVKESAAGEAVWDANFVMVQHMGEGSGTVKDSTNHDNDGSQGQTPVYGQTGKIADAVELDGVHTTGDYFNLGDVAEFTFAAFTWSGWVLTHDKTADNTNSMMVADKSGGGGNREWQFSLERANDTLPWKVKPNLGNSSGNWGMTSLQSIATLAFGVWRYITVTWDGTTVKIYIQGAYDSQTGYTGTIKNTTQPVSIGKTASTSQFYDGLTDELRFSDTDRNAAWIAASFESGSDDLLDWGTEETAVSASLLGEFIVRQAGSAEL</sequence>
<gene>
    <name evidence="3" type="ORF">LCGC14_3021200</name>
</gene>
<proteinExistence type="predicted"/>
<dbReference type="EMBL" id="LAZR01062810">
    <property type="protein sequence ID" value="KKK60754.1"/>
    <property type="molecule type" value="Genomic_DNA"/>
</dbReference>
<evidence type="ECO:0000313" key="3">
    <source>
        <dbReference type="EMBL" id="KKK60754.1"/>
    </source>
</evidence>
<feature type="non-terminal residue" evidence="3">
    <location>
        <position position="1"/>
    </location>
</feature>
<dbReference type="InterPro" id="IPR013320">
    <property type="entry name" value="ConA-like_dom_sf"/>
</dbReference>
<dbReference type="InterPro" id="IPR018765">
    <property type="entry name" value="DUF2341"/>
</dbReference>
<comment type="caution">
    <text evidence="3">The sequence shown here is derived from an EMBL/GenBank/DDBJ whole genome shotgun (WGS) entry which is preliminary data.</text>
</comment>
<evidence type="ECO:0000256" key="1">
    <source>
        <dbReference type="SAM" id="MobiDB-lite"/>
    </source>
</evidence>
<organism evidence="3">
    <name type="scientific">marine sediment metagenome</name>
    <dbReference type="NCBI Taxonomy" id="412755"/>
    <lineage>
        <taxon>unclassified sequences</taxon>
        <taxon>metagenomes</taxon>
        <taxon>ecological metagenomes</taxon>
    </lineage>
</organism>
<feature type="non-terminal residue" evidence="3">
    <location>
        <position position="361"/>
    </location>
</feature>
<accession>A0A0F8Z2S2</accession>
<name>A0A0F8Z2S2_9ZZZZ</name>
<protein>
    <recommendedName>
        <fullName evidence="2">DUF2341 domain-containing protein</fullName>
    </recommendedName>
</protein>